<dbReference type="RefSeq" id="WP_249328739.1">
    <property type="nucleotide sequence ID" value="NZ_CP060635.1"/>
</dbReference>
<dbReference type="Pfam" id="PF13556">
    <property type="entry name" value="HTH_30"/>
    <property type="match status" value="1"/>
</dbReference>
<dbReference type="PANTHER" id="PTHR33744">
    <property type="entry name" value="CARBOHYDRATE DIACID REGULATOR"/>
    <property type="match status" value="1"/>
</dbReference>
<dbReference type="InterPro" id="IPR041522">
    <property type="entry name" value="CdaR_GGDEF"/>
</dbReference>
<sequence length="513" mass="59992">MNLNLYIIRDYLNQAILHQNIHHSLIFCPFDSVTLYYPGQAVLANYLYVIDGEVWMKEKEYFAGGNFVIWNWDGQCEGTPSINSIGLSPEPSIHEIFFQIQQIFSRFQKWELELYGLLANHAPFKKYGDISLGFLENPICMYTAGLRNIFYSERKKAKNLMLFTEEDADNFLPYDDIEGLRLNPEFTRTIDQTEPTIFPDDFWGYRILYDNIRVQGLYIARLMVCEVERPLRSSDYALLHMLSTMIQHGIANQEMAINSHPQYFDDYILRLIHREPVSVQELLPVLEKFQWAVNDSYFCVLIPISTYDQAISTVSTFCIKLESLISGCAALEKDSHIVLLVNLRNAASTRDEILANLIYLLRENLLKAGISSEFSDLWQLYHYYNQAENALHIGAETNPTLWYYRYEHYAYRHLLKRALGDSTIESICPSGLQKLLSYDLLHNRQYTRSLKVYLEEDQSVTRTIRKLYMQRSTFIYQLKRIEEISALNLSEKSCKIHLLLVFQIMEESGYQLP</sequence>
<dbReference type="KEGG" id="whj:H9Q79_16210"/>
<evidence type="ECO:0000259" key="2">
    <source>
        <dbReference type="Pfam" id="PF13556"/>
    </source>
</evidence>
<dbReference type="InterPro" id="IPR051448">
    <property type="entry name" value="CdaR-like_regulators"/>
</dbReference>
<feature type="domain" description="CdaR GGDEF-like" evidence="3">
    <location>
        <begin position="286"/>
        <end position="393"/>
    </location>
</feature>
<accession>A0A7G9GC65</accession>
<dbReference type="Gene3D" id="1.10.10.2840">
    <property type="entry name" value="PucR C-terminal helix-turn-helix domain"/>
    <property type="match status" value="1"/>
</dbReference>
<evidence type="ECO:0000259" key="3">
    <source>
        <dbReference type="Pfam" id="PF17853"/>
    </source>
</evidence>
<dbReference type="InterPro" id="IPR042070">
    <property type="entry name" value="PucR_C-HTH_sf"/>
</dbReference>
<keyword evidence="5" id="KW-1185">Reference proteome</keyword>
<gene>
    <name evidence="4" type="ORF">H9Q79_16210</name>
</gene>
<evidence type="ECO:0000313" key="5">
    <source>
        <dbReference type="Proteomes" id="UP000515860"/>
    </source>
</evidence>
<protein>
    <submittedName>
        <fullName evidence="4">Helix-turn-helix domain-containing protein</fullName>
    </submittedName>
</protein>
<dbReference type="AlphaFoldDB" id="A0A7G9GC65"/>
<organism evidence="4 5">
    <name type="scientific">Wansuia hejianensis</name>
    <dbReference type="NCBI Taxonomy" id="2763667"/>
    <lineage>
        <taxon>Bacteria</taxon>
        <taxon>Bacillati</taxon>
        <taxon>Bacillota</taxon>
        <taxon>Clostridia</taxon>
        <taxon>Lachnospirales</taxon>
        <taxon>Lachnospiraceae</taxon>
        <taxon>Wansuia</taxon>
    </lineage>
</organism>
<name>A0A7G9GC65_9FIRM</name>
<reference evidence="4 5" key="1">
    <citation type="submission" date="2020-08" db="EMBL/GenBank/DDBJ databases">
        <authorList>
            <person name="Liu C."/>
            <person name="Sun Q."/>
        </authorList>
    </citation>
    <scope>NUCLEOTIDE SEQUENCE [LARGE SCALE GENOMIC DNA]</scope>
    <source>
        <strain evidence="4 5">NSJ-29</strain>
    </source>
</reference>
<proteinExistence type="inferred from homology"/>
<feature type="domain" description="PucR C-terminal helix-turn-helix" evidence="2">
    <location>
        <begin position="448"/>
        <end position="500"/>
    </location>
</feature>
<dbReference type="EMBL" id="CP060635">
    <property type="protein sequence ID" value="QNM08397.1"/>
    <property type="molecule type" value="Genomic_DNA"/>
</dbReference>
<comment type="similarity">
    <text evidence="1">Belongs to the CdaR family.</text>
</comment>
<evidence type="ECO:0000256" key="1">
    <source>
        <dbReference type="ARBA" id="ARBA00006754"/>
    </source>
</evidence>
<dbReference type="Pfam" id="PF17853">
    <property type="entry name" value="GGDEF_2"/>
    <property type="match status" value="1"/>
</dbReference>
<evidence type="ECO:0000313" key="4">
    <source>
        <dbReference type="EMBL" id="QNM08397.1"/>
    </source>
</evidence>
<dbReference type="InterPro" id="IPR025736">
    <property type="entry name" value="PucR_C-HTH_dom"/>
</dbReference>
<dbReference type="Proteomes" id="UP000515860">
    <property type="component" value="Chromosome"/>
</dbReference>
<dbReference type="PANTHER" id="PTHR33744:SF15">
    <property type="entry name" value="CARBOHYDRATE DIACID REGULATOR"/>
    <property type="match status" value="1"/>
</dbReference>